<sequence length="114" mass="11732">MDPTLIRSPDRANTRCGHAWTLWQAGKAATCGRAHGSAGGVIGPSMPAFAELLGQSELSVFAGRFECGWALAGSPEHARSENGRDGGSGKGSGDDKDSRRTAGGISWTVSRCAA</sequence>
<accession>A0A917ZQD0</accession>
<feature type="region of interest" description="Disordered" evidence="1">
    <location>
        <begin position="74"/>
        <end position="114"/>
    </location>
</feature>
<dbReference type="EMBL" id="BMMS01000013">
    <property type="protein sequence ID" value="GGO89484.1"/>
    <property type="molecule type" value="Genomic_DNA"/>
</dbReference>
<gene>
    <name evidence="2" type="ORF">GCM10012280_32740</name>
</gene>
<organism evidence="2 3">
    <name type="scientific">Wenjunlia tyrosinilytica</name>
    <dbReference type="NCBI Taxonomy" id="1544741"/>
    <lineage>
        <taxon>Bacteria</taxon>
        <taxon>Bacillati</taxon>
        <taxon>Actinomycetota</taxon>
        <taxon>Actinomycetes</taxon>
        <taxon>Kitasatosporales</taxon>
        <taxon>Streptomycetaceae</taxon>
        <taxon>Wenjunlia</taxon>
    </lineage>
</organism>
<reference evidence="2" key="2">
    <citation type="submission" date="2020-09" db="EMBL/GenBank/DDBJ databases">
        <authorList>
            <person name="Sun Q."/>
            <person name="Zhou Y."/>
        </authorList>
    </citation>
    <scope>NUCLEOTIDE SEQUENCE</scope>
    <source>
        <strain evidence="2">CGMCC 4.7201</strain>
    </source>
</reference>
<reference evidence="2" key="1">
    <citation type="journal article" date="2014" name="Int. J. Syst. Evol. Microbiol.">
        <title>Complete genome sequence of Corynebacterium casei LMG S-19264T (=DSM 44701T), isolated from a smear-ripened cheese.</title>
        <authorList>
            <consortium name="US DOE Joint Genome Institute (JGI-PGF)"/>
            <person name="Walter F."/>
            <person name="Albersmeier A."/>
            <person name="Kalinowski J."/>
            <person name="Ruckert C."/>
        </authorList>
    </citation>
    <scope>NUCLEOTIDE SEQUENCE</scope>
    <source>
        <strain evidence="2">CGMCC 4.7201</strain>
    </source>
</reference>
<comment type="caution">
    <text evidence="2">The sequence shown here is derived from an EMBL/GenBank/DDBJ whole genome shotgun (WGS) entry which is preliminary data.</text>
</comment>
<evidence type="ECO:0000313" key="3">
    <source>
        <dbReference type="Proteomes" id="UP000641932"/>
    </source>
</evidence>
<name>A0A917ZQD0_9ACTN</name>
<proteinExistence type="predicted"/>
<evidence type="ECO:0000313" key="2">
    <source>
        <dbReference type="EMBL" id="GGO89484.1"/>
    </source>
</evidence>
<evidence type="ECO:0000256" key="1">
    <source>
        <dbReference type="SAM" id="MobiDB-lite"/>
    </source>
</evidence>
<dbReference type="Proteomes" id="UP000641932">
    <property type="component" value="Unassembled WGS sequence"/>
</dbReference>
<dbReference type="AlphaFoldDB" id="A0A917ZQD0"/>
<protein>
    <submittedName>
        <fullName evidence="2">Uncharacterized protein</fullName>
    </submittedName>
</protein>
<keyword evidence="3" id="KW-1185">Reference proteome</keyword>